<feature type="domain" description="N-acetyltransferase" evidence="1">
    <location>
        <begin position="4"/>
        <end position="165"/>
    </location>
</feature>
<dbReference type="SUPFAM" id="SSF55729">
    <property type="entry name" value="Acyl-CoA N-acyltransferases (Nat)"/>
    <property type="match status" value="1"/>
</dbReference>
<accession>A0A1F5EAM6</accession>
<dbReference type="Proteomes" id="UP000177481">
    <property type="component" value="Unassembled WGS sequence"/>
</dbReference>
<protein>
    <recommendedName>
        <fullName evidence="1">N-acetyltransferase domain-containing protein</fullName>
    </recommendedName>
</protein>
<dbReference type="PANTHER" id="PTHR43617">
    <property type="entry name" value="L-AMINO ACID N-ACETYLTRANSFERASE"/>
    <property type="match status" value="1"/>
</dbReference>
<dbReference type="InterPro" id="IPR016181">
    <property type="entry name" value="Acyl_CoA_acyltransferase"/>
</dbReference>
<dbReference type="InterPro" id="IPR050276">
    <property type="entry name" value="MshD_Acetyltransferase"/>
</dbReference>
<dbReference type="PANTHER" id="PTHR43617:SF38">
    <property type="entry name" value="N-ACETYLTRANSFERASE DOMAIN-CONTAINING PROTEIN"/>
    <property type="match status" value="1"/>
</dbReference>
<evidence type="ECO:0000313" key="3">
    <source>
        <dbReference type="Proteomes" id="UP000177481"/>
    </source>
</evidence>
<dbReference type="STRING" id="1797471.A3A71_00015"/>
<dbReference type="CDD" id="cd04301">
    <property type="entry name" value="NAT_SF"/>
    <property type="match status" value="1"/>
</dbReference>
<evidence type="ECO:0000259" key="1">
    <source>
        <dbReference type="PROSITE" id="PS51186"/>
    </source>
</evidence>
<organism evidence="2 3">
    <name type="scientific">Candidatus Berkelbacteria bacterium RIFCSPLOWO2_01_FULL_50_28</name>
    <dbReference type="NCBI Taxonomy" id="1797471"/>
    <lineage>
        <taxon>Bacteria</taxon>
        <taxon>Candidatus Berkelbacteria</taxon>
    </lineage>
</organism>
<dbReference type="AlphaFoldDB" id="A0A1F5EAM6"/>
<dbReference type="EMBL" id="MEZX01000002">
    <property type="protein sequence ID" value="OGD64438.1"/>
    <property type="molecule type" value="Genomic_DNA"/>
</dbReference>
<gene>
    <name evidence="2" type="ORF">A3A71_00015</name>
</gene>
<dbReference type="Pfam" id="PF00583">
    <property type="entry name" value="Acetyltransf_1"/>
    <property type="match status" value="1"/>
</dbReference>
<dbReference type="InterPro" id="IPR000182">
    <property type="entry name" value="GNAT_dom"/>
</dbReference>
<evidence type="ECO:0000313" key="2">
    <source>
        <dbReference type="EMBL" id="OGD64438.1"/>
    </source>
</evidence>
<dbReference type="PROSITE" id="PS51186">
    <property type="entry name" value="GNAT"/>
    <property type="match status" value="1"/>
</dbReference>
<proteinExistence type="predicted"/>
<name>A0A1F5EAM6_9BACT</name>
<sequence length="165" mass="18916">MDQAIIREYRESDLIEVSNLVDEFQDYLISLDHLSRMRRLPSYGTEHTNSILKEVGEQSGKLLLATDNNRVIGLIAGTIKLQTPEDLLESNPTVDGRVTELYVSPSYRNSGIGKILMEKMEAYLIERGCNAIRIFVFESNVLARNFYEKLGYEERLIDLIKIVKD</sequence>
<dbReference type="Gene3D" id="3.40.630.30">
    <property type="match status" value="1"/>
</dbReference>
<reference evidence="2 3" key="1">
    <citation type="journal article" date="2016" name="Nat. Commun.">
        <title>Thousands of microbial genomes shed light on interconnected biogeochemical processes in an aquifer system.</title>
        <authorList>
            <person name="Anantharaman K."/>
            <person name="Brown C.T."/>
            <person name="Hug L.A."/>
            <person name="Sharon I."/>
            <person name="Castelle C.J."/>
            <person name="Probst A.J."/>
            <person name="Thomas B.C."/>
            <person name="Singh A."/>
            <person name="Wilkins M.J."/>
            <person name="Karaoz U."/>
            <person name="Brodie E.L."/>
            <person name="Williams K.H."/>
            <person name="Hubbard S.S."/>
            <person name="Banfield J.F."/>
        </authorList>
    </citation>
    <scope>NUCLEOTIDE SEQUENCE [LARGE SCALE GENOMIC DNA]</scope>
</reference>
<dbReference type="GO" id="GO:0016747">
    <property type="term" value="F:acyltransferase activity, transferring groups other than amino-acyl groups"/>
    <property type="evidence" value="ECO:0007669"/>
    <property type="project" value="InterPro"/>
</dbReference>
<comment type="caution">
    <text evidence="2">The sequence shown here is derived from an EMBL/GenBank/DDBJ whole genome shotgun (WGS) entry which is preliminary data.</text>
</comment>